<dbReference type="EMBL" id="JBBMFK010000008">
    <property type="protein sequence ID" value="MEQ2443073.1"/>
    <property type="molecule type" value="Genomic_DNA"/>
</dbReference>
<evidence type="ECO:0000256" key="1">
    <source>
        <dbReference type="ARBA" id="ARBA00004651"/>
    </source>
</evidence>
<feature type="transmembrane region" description="Helical" evidence="7">
    <location>
        <begin position="63"/>
        <end position="84"/>
    </location>
</feature>
<name>A0ABV1E6Y8_9FIRM</name>
<evidence type="ECO:0000256" key="2">
    <source>
        <dbReference type="ARBA" id="ARBA00022448"/>
    </source>
</evidence>
<evidence type="ECO:0000259" key="8">
    <source>
        <dbReference type="PROSITE" id="PS50928"/>
    </source>
</evidence>
<dbReference type="InterPro" id="IPR035906">
    <property type="entry name" value="MetI-like_sf"/>
</dbReference>
<accession>A0ABV1E6Y8</accession>
<gene>
    <name evidence="9" type="ORF">WMO64_06285</name>
</gene>
<evidence type="ECO:0000313" key="10">
    <source>
        <dbReference type="Proteomes" id="UP001464378"/>
    </source>
</evidence>
<keyword evidence="3" id="KW-1003">Cell membrane</keyword>
<dbReference type="PANTHER" id="PTHR30193:SF37">
    <property type="entry name" value="INNER MEMBRANE ABC TRANSPORTER PERMEASE PROTEIN YCJO"/>
    <property type="match status" value="1"/>
</dbReference>
<feature type="transmembrane region" description="Helical" evidence="7">
    <location>
        <begin position="145"/>
        <end position="167"/>
    </location>
</feature>
<feature type="domain" description="ABC transmembrane type-1" evidence="8">
    <location>
        <begin position="59"/>
        <end position="271"/>
    </location>
</feature>
<feature type="transmembrane region" description="Helical" evidence="7">
    <location>
        <begin position="96"/>
        <end position="117"/>
    </location>
</feature>
<dbReference type="SUPFAM" id="SSF161098">
    <property type="entry name" value="MetI-like"/>
    <property type="match status" value="1"/>
</dbReference>
<evidence type="ECO:0000256" key="5">
    <source>
        <dbReference type="ARBA" id="ARBA00022989"/>
    </source>
</evidence>
<reference evidence="9 10" key="1">
    <citation type="submission" date="2024-03" db="EMBL/GenBank/DDBJ databases">
        <title>Human intestinal bacterial collection.</title>
        <authorList>
            <person name="Pauvert C."/>
            <person name="Hitch T.C.A."/>
            <person name="Clavel T."/>
        </authorList>
    </citation>
    <scope>NUCLEOTIDE SEQUENCE [LARGE SCALE GENOMIC DNA]</scope>
    <source>
        <strain evidence="9 10">CLA-AP-H29</strain>
    </source>
</reference>
<comment type="subcellular location">
    <subcellularLocation>
        <location evidence="1 7">Cell membrane</location>
        <topology evidence="1 7">Multi-pass membrane protein</topology>
    </subcellularLocation>
</comment>
<dbReference type="CDD" id="cd06261">
    <property type="entry name" value="TM_PBP2"/>
    <property type="match status" value="1"/>
</dbReference>
<evidence type="ECO:0000256" key="6">
    <source>
        <dbReference type="ARBA" id="ARBA00023136"/>
    </source>
</evidence>
<keyword evidence="6 7" id="KW-0472">Membrane</keyword>
<dbReference type="RefSeq" id="WP_349231398.1">
    <property type="nucleotide sequence ID" value="NZ_JBBMFK010000008.1"/>
</dbReference>
<evidence type="ECO:0000256" key="7">
    <source>
        <dbReference type="RuleBase" id="RU363032"/>
    </source>
</evidence>
<evidence type="ECO:0000256" key="3">
    <source>
        <dbReference type="ARBA" id="ARBA00022475"/>
    </source>
</evidence>
<keyword evidence="2 7" id="KW-0813">Transport</keyword>
<keyword evidence="4 7" id="KW-0812">Transmembrane</keyword>
<dbReference type="PANTHER" id="PTHR30193">
    <property type="entry name" value="ABC TRANSPORTER PERMEASE PROTEIN"/>
    <property type="match status" value="1"/>
</dbReference>
<proteinExistence type="inferred from homology"/>
<feature type="transmembrane region" description="Helical" evidence="7">
    <location>
        <begin position="207"/>
        <end position="232"/>
    </location>
</feature>
<organism evidence="9 10">
    <name type="scientific">Pseudoflavonifractor intestinihominis</name>
    <dbReference type="NCBI Taxonomy" id="3133171"/>
    <lineage>
        <taxon>Bacteria</taxon>
        <taxon>Bacillati</taxon>
        <taxon>Bacillota</taxon>
        <taxon>Clostridia</taxon>
        <taxon>Eubacteriales</taxon>
        <taxon>Oscillospiraceae</taxon>
        <taxon>Pseudoflavonifractor</taxon>
    </lineage>
</organism>
<sequence length="282" mass="31231">MDLFYLPAVLLFIVFVIYPFLKGGFLSLTNWNGYSQSYRMVGLNNYLRLFTDKNMGTAILNTLIYAFGSTLLQNVIGLALALFLNSKFRGRSLLRTIIYLPVMIAPLIMGYVMYFFFSYNRGAINDIVVALGGEMVDWMASGPRAVIIMTVINALQFVGVSMVIYLAGLQNIPSMYYEAAKVDGIGTVSQFRYITFPLLMPAIQSSVVVNLVGGFKLFDIIMALTSGGPGYASHSLSTLIHRTYFGSENAGYASAIGLVSFLLILVISSLVTRYFTRKEVQM</sequence>
<dbReference type="InterPro" id="IPR000515">
    <property type="entry name" value="MetI-like"/>
</dbReference>
<keyword evidence="10" id="KW-1185">Reference proteome</keyword>
<dbReference type="Pfam" id="PF00528">
    <property type="entry name" value="BPD_transp_1"/>
    <property type="match status" value="1"/>
</dbReference>
<feature type="transmembrane region" description="Helical" evidence="7">
    <location>
        <begin position="5"/>
        <end position="21"/>
    </location>
</feature>
<evidence type="ECO:0000313" key="9">
    <source>
        <dbReference type="EMBL" id="MEQ2443073.1"/>
    </source>
</evidence>
<keyword evidence="5 7" id="KW-1133">Transmembrane helix</keyword>
<dbReference type="Proteomes" id="UP001464378">
    <property type="component" value="Unassembled WGS sequence"/>
</dbReference>
<protein>
    <submittedName>
        <fullName evidence="9">Sugar ABC transporter permease</fullName>
    </submittedName>
</protein>
<feature type="transmembrane region" description="Helical" evidence="7">
    <location>
        <begin position="252"/>
        <end position="275"/>
    </location>
</feature>
<dbReference type="Gene3D" id="1.10.3720.10">
    <property type="entry name" value="MetI-like"/>
    <property type="match status" value="1"/>
</dbReference>
<comment type="caution">
    <text evidence="9">The sequence shown here is derived from an EMBL/GenBank/DDBJ whole genome shotgun (WGS) entry which is preliminary data.</text>
</comment>
<dbReference type="PROSITE" id="PS50928">
    <property type="entry name" value="ABC_TM1"/>
    <property type="match status" value="1"/>
</dbReference>
<evidence type="ECO:0000256" key="4">
    <source>
        <dbReference type="ARBA" id="ARBA00022692"/>
    </source>
</evidence>
<comment type="similarity">
    <text evidence="7">Belongs to the binding-protein-dependent transport system permease family.</text>
</comment>
<dbReference type="InterPro" id="IPR051393">
    <property type="entry name" value="ABC_transporter_permease"/>
</dbReference>